<evidence type="ECO:0000256" key="5">
    <source>
        <dbReference type="ARBA" id="ARBA00022679"/>
    </source>
</evidence>
<evidence type="ECO:0000256" key="7">
    <source>
        <dbReference type="HAMAP-Rule" id="MF_00090"/>
    </source>
</evidence>
<gene>
    <name evidence="7 8" type="primary">pcm</name>
    <name evidence="8" type="ORF">Pmgp_02162</name>
</gene>
<keyword evidence="3 7" id="KW-0963">Cytoplasm</keyword>
<dbReference type="PANTHER" id="PTHR11579:SF0">
    <property type="entry name" value="PROTEIN-L-ISOASPARTATE(D-ASPARTATE) O-METHYLTRANSFERASE"/>
    <property type="match status" value="1"/>
</dbReference>
<reference evidence="8 9" key="1">
    <citation type="journal article" date="2018" name="Environ. Microbiol.">
        <title>Novel energy conservation strategies and behaviour of Pelotomaculum schinkii driving syntrophic propionate catabolism.</title>
        <authorList>
            <person name="Hidalgo-Ahumada C.A.P."/>
            <person name="Nobu M.K."/>
            <person name="Narihiro T."/>
            <person name="Tamaki H."/>
            <person name="Liu W.T."/>
            <person name="Kamagata Y."/>
            <person name="Stams A.J.M."/>
            <person name="Imachi H."/>
            <person name="Sousa D.Z."/>
        </authorList>
    </citation>
    <scope>NUCLEOTIDE SEQUENCE [LARGE SCALE GENOMIC DNA]</scope>
    <source>
        <strain evidence="8 9">MGP</strain>
    </source>
</reference>
<evidence type="ECO:0000256" key="2">
    <source>
        <dbReference type="ARBA" id="ARBA00005369"/>
    </source>
</evidence>
<sequence>MGNSHCDETISDRQAEREQMVREQIITRGINNSGVIKSMLEVPRHRFVAASHQSMAYMDGPLPIGEGQTISQPYIVALMAAVLEPQAADRFLEIGTGSGYAAAVLSRLVSVVYTIERCESLARQAQARFNEMKYDNIKVRIGDGSKGWPEEAPFDGILVSAGAPGIPDSLIKQLKPGGRMVIPAGPKSYQQLTLVKKDAAGEIHSESIGTVVFVPLIGKEGWSE</sequence>
<dbReference type="PROSITE" id="PS01279">
    <property type="entry name" value="PCMT"/>
    <property type="match status" value="1"/>
</dbReference>
<dbReference type="OrthoDB" id="9772751at2"/>
<keyword evidence="4 7" id="KW-0489">Methyltransferase</keyword>
<accession>A0A4Y7RPP4</accession>
<dbReference type="RefSeq" id="WP_134213996.1">
    <property type="nucleotide sequence ID" value="NZ_QFFZ01000022.1"/>
</dbReference>
<dbReference type="GO" id="GO:0005737">
    <property type="term" value="C:cytoplasm"/>
    <property type="evidence" value="ECO:0007669"/>
    <property type="project" value="UniProtKB-SubCell"/>
</dbReference>
<evidence type="ECO:0000313" key="8">
    <source>
        <dbReference type="EMBL" id="TEB10710.1"/>
    </source>
</evidence>
<dbReference type="SUPFAM" id="SSF53335">
    <property type="entry name" value="S-adenosyl-L-methionine-dependent methyltransferases"/>
    <property type="match status" value="1"/>
</dbReference>
<dbReference type="Gene3D" id="3.40.50.150">
    <property type="entry name" value="Vaccinia Virus protein VP39"/>
    <property type="match status" value="1"/>
</dbReference>
<evidence type="ECO:0000256" key="4">
    <source>
        <dbReference type="ARBA" id="ARBA00022603"/>
    </source>
</evidence>
<protein>
    <recommendedName>
        <fullName evidence="7">Protein-L-isoaspartate O-methyltransferase</fullName>
        <ecNumber evidence="7">2.1.1.77</ecNumber>
    </recommendedName>
    <alternativeName>
        <fullName evidence="7">L-isoaspartyl protein carboxyl methyltransferase</fullName>
    </alternativeName>
    <alternativeName>
        <fullName evidence="7">Protein L-isoaspartyl methyltransferase</fullName>
    </alternativeName>
    <alternativeName>
        <fullName evidence="7">Protein-beta-aspartate methyltransferase</fullName>
        <shortName evidence="7">PIMT</shortName>
    </alternativeName>
</protein>
<dbReference type="NCBIfam" id="NF001453">
    <property type="entry name" value="PRK00312.1"/>
    <property type="match status" value="1"/>
</dbReference>
<keyword evidence="6 7" id="KW-0949">S-adenosyl-L-methionine</keyword>
<dbReference type="NCBIfam" id="TIGR00080">
    <property type="entry name" value="pimt"/>
    <property type="match status" value="1"/>
</dbReference>
<dbReference type="GO" id="GO:0032259">
    <property type="term" value="P:methylation"/>
    <property type="evidence" value="ECO:0007669"/>
    <property type="project" value="UniProtKB-KW"/>
</dbReference>
<comment type="subcellular location">
    <subcellularLocation>
        <location evidence="1 7">Cytoplasm</location>
    </subcellularLocation>
</comment>
<dbReference type="Proteomes" id="UP000297597">
    <property type="component" value="Unassembled WGS sequence"/>
</dbReference>
<comment type="similarity">
    <text evidence="2 7">Belongs to the methyltransferase superfamily. L-isoaspartyl/D-aspartyl protein methyltransferase family.</text>
</comment>
<evidence type="ECO:0000256" key="6">
    <source>
        <dbReference type="ARBA" id="ARBA00022691"/>
    </source>
</evidence>
<evidence type="ECO:0000256" key="3">
    <source>
        <dbReference type="ARBA" id="ARBA00022490"/>
    </source>
</evidence>
<dbReference type="EMBL" id="QFFZ01000022">
    <property type="protein sequence ID" value="TEB10710.1"/>
    <property type="molecule type" value="Genomic_DNA"/>
</dbReference>
<proteinExistence type="inferred from homology"/>
<evidence type="ECO:0000256" key="1">
    <source>
        <dbReference type="ARBA" id="ARBA00004496"/>
    </source>
</evidence>
<keyword evidence="9" id="KW-1185">Reference proteome</keyword>
<dbReference type="GO" id="GO:0030091">
    <property type="term" value="P:protein repair"/>
    <property type="evidence" value="ECO:0007669"/>
    <property type="project" value="UniProtKB-UniRule"/>
</dbReference>
<dbReference type="EC" id="2.1.1.77" evidence="7"/>
<comment type="catalytic activity">
    <reaction evidence="7">
        <text>[protein]-L-isoaspartate + S-adenosyl-L-methionine = [protein]-L-isoaspartate alpha-methyl ester + S-adenosyl-L-homocysteine</text>
        <dbReference type="Rhea" id="RHEA:12705"/>
        <dbReference type="Rhea" id="RHEA-COMP:12143"/>
        <dbReference type="Rhea" id="RHEA-COMP:12144"/>
        <dbReference type="ChEBI" id="CHEBI:57856"/>
        <dbReference type="ChEBI" id="CHEBI:59789"/>
        <dbReference type="ChEBI" id="CHEBI:90596"/>
        <dbReference type="ChEBI" id="CHEBI:90598"/>
        <dbReference type="EC" id="2.1.1.77"/>
    </reaction>
</comment>
<dbReference type="HAMAP" id="MF_00090">
    <property type="entry name" value="PIMT"/>
    <property type="match status" value="1"/>
</dbReference>
<comment type="caution">
    <text evidence="8">The sequence shown here is derived from an EMBL/GenBank/DDBJ whole genome shotgun (WGS) entry which is preliminary data.</text>
</comment>
<name>A0A4Y7RPP4_9FIRM</name>
<dbReference type="PANTHER" id="PTHR11579">
    <property type="entry name" value="PROTEIN-L-ISOASPARTATE O-METHYLTRANSFERASE"/>
    <property type="match status" value="1"/>
</dbReference>
<evidence type="ECO:0000313" key="9">
    <source>
        <dbReference type="Proteomes" id="UP000297597"/>
    </source>
</evidence>
<keyword evidence="5 7" id="KW-0808">Transferase</keyword>
<dbReference type="GO" id="GO:0004719">
    <property type="term" value="F:protein-L-isoaspartate (D-aspartate) O-methyltransferase activity"/>
    <property type="evidence" value="ECO:0007669"/>
    <property type="project" value="UniProtKB-UniRule"/>
</dbReference>
<dbReference type="AlphaFoldDB" id="A0A4Y7RPP4"/>
<organism evidence="8 9">
    <name type="scientific">Pelotomaculum propionicicum</name>
    <dbReference type="NCBI Taxonomy" id="258475"/>
    <lineage>
        <taxon>Bacteria</taxon>
        <taxon>Bacillati</taxon>
        <taxon>Bacillota</taxon>
        <taxon>Clostridia</taxon>
        <taxon>Eubacteriales</taxon>
        <taxon>Desulfotomaculaceae</taxon>
        <taxon>Pelotomaculum</taxon>
    </lineage>
</organism>
<dbReference type="InterPro" id="IPR029063">
    <property type="entry name" value="SAM-dependent_MTases_sf"/>
</dbReference>
<dbReference type="InterPro" id="IPR000682">
    <property type="entry name" value="PCMT"/>
</dbReference>
<dbReference type="CDD" id="cd02440">
    <property type="entry name" value="AdoMet_MTases"/>
    <property type="match status" value="1"/>
</dbReference>
<dbReference type="Pfam" id="PF01135">
    <property type="entry name" value="PCMT"/>
    <property type="match status" value="1"/>
</dbReference>
<feature type="active site" evidence="7">
    <location>
        <position position="71"/>
    </location>
</feature>
<comment type="function">
    <text evidence="7">Catalyzes the methyl esterification of L-isoaspartyl residues in peptides and proteins that result from spontaneous decomposition of normal L-aspartyl and L-asparaginyl residues. It plays a role in the repair and/or degradation of damaged proteins.</text>
</comment>
<dbReference type="FunFam" id="3.40.50.150:FF:000010">
    <property type="entry name" value="Protein-L-isoaspartate O-methyltransferase"/>
    <property type="match status" value="1"/>
</dbReference>